<evidence type="ECO:0000313" key="4">
    <source>
        <dbReference type="EMBL" id="KAF5351014.1"/>
    </source>
</evidence>
<organism evidence="4 5">
    <name type="scientific">Leucocoprinus leucothites</name>
    <dbReference type="NCBI Taxonomy" id="201217"/>
    <lineage>
        <taxon>Eukaryota</taxon>
        <taxon>Fungi</taxon>
        <taxon>Dikarya</taxon>
        <taxon>Basidiomycota</taxon>
        <taxon>Agaricomycotina</taxon>
        <taxon>Agaricomycetes</taxon>
        <taxon>Agaricomycetidae</taxon>
        <taxon>Agaricales</taxon>
        <taxon>Agaricineae</taxon>
        <taxon>Agaricaceae</taxon>
        <taxon>Leucocoprinus</taxon>
    </lineage>
</organism>
<dbReference type="EMBL" id="JAACJO010000013">
    <property type="protein sequence ID" value="KAF5351014.1"/>
    <property type="molecule type" value="Genomic_DNA"/>
</dbReference>
<gene>
    <name evidence="4" type="ORF">D9756_008376</name>
</gene>
<feature type="transmembrane region" description="Helical" evidence="2">
    <location>
        <begin position="756"/>
        <end position="774"/>
    </location>
</feature>
<evidence type="ECO:0000259" key="3">
    <source>
        <dbReference type="Pfam" id="PF24883"/>
    </source>
</evidence>
<dbReference type="Pfam" id="PF24883">
    <property type="entry name" value="NPHP3_N"/>
    <property type="match status" value="1"/>
</dbReference>
<proteinExistence type="predicted"/>
<reference evidence="4 5" key="1">
    <citation type="journal article" date="2020" name="ISME J.">
        <title>Uncovering the hidden diversity of litter-decomposition mechanisms in mushroom-forming fungi.</title>
        <authorList>
            <person name="Floudas D."/>
            <person name="Bentzer J."/>
            <person name="Ahren D."/>
            <person name="Johansson T."/>
            <person name="Persson P."/>
            <person name="Tunlid A."/>
        </authorList>
    </citation>
    <scope>NUCLEOTIDE SEQUENCE [LARGE SCALE GENOMIC DNA]</scope>
    <source>
        <strain evidence="4 5">CBS 146.42</strain>
    </source>
</reference>
<dbReference type="InterPro" id="IPR056884">
    <property type="entry name" value="NPHP3-like_N"/>
</dbReference>
<evidence type="ECO:0000256" key="1">
    <source>
        <dbReference type="ARBA" id="ARBA00022737"/>
    </source>
</evidence>
<dbReference type="Proteomes" id="UP000559027">
    <property type="component" value="Unassembled WGS sequence"/>
</dbReference>
<keyword evidence="2" id="KW-1133">Transmembrane helix</keyword>
<keyword evidence="2" id="KW-0812">Transmembrane</keyword>
<protein>
    <recommendedName>
        <fullName evidence="3">Nephrocystin 3-like N-terminal domain-containing protein</fullName>
    </recommendedName>
</protein>
<comment type="caution">
    <text evidence="4">The sequence shown here is derived from an EMBL/GenBank/DDBJ whole genome shotgun (WGS) entry which is preliminary data.</text>
</comment>
<dbReference type="PANTHER" id="PTHR10039:SF17">
    <property type="entry name" value="FUNGAL STAND N-TERMINAL GOODBYE DOMAIN-CONTAINING PROTEIN-RELATED"/>
    <property type="match status" value="1"/>
</dbReference>
<keyword evidence="5" id="KW-1185">Reference proteome</keyword>
<dbReference type="InterPro" id="IPR027417">
    <property type="entry name" value="P-loop_NTPase"/>
</dbReference>
<dbReference type="PANTHER" id="PTHR10039">
    <property type="entry name" value="AMELOGENIN"/>
    <property type="match status" value="1"/>
</dbReference>
<name>A0A8H5FVZ9_9AGAR</name>
<keyword evidence="2" id="KW-0472">Membrane</keyword>
<dbReference type="Gene3D" id="3.40.50.300">
    <property type="entry name" value="P-loop containing nucleotide triphosphate hydrolases"/>
    <property type="match status" value="1"/>
</dbReference>
<dbReference type="SUPFAM" id="SSF52540">
    <property type="entry name" value="P-loop containing nucleoside triphosphate hydrolases"/>
    <property type="match status" value="1"/>
</dbReference>
<sequence>MFSGAHDFVINQLTVAVFGKKPDFSKGAGLRELLDKSMPNAFLDSSARWPPPKCHNSTRKDLFGTIANWEIHTSDHARSMLWLHGPFGVGKSAVAQTLSERLAAENKLRASLFLSRSNNRSDPNCIITSIAYQLAIQFPPLGDLLDHEIQDEPSLVTASLPVQFRKLVEEPLRHIVSNDSGIEGWIVVDGLDEIEGIEAQKEIIRLITTSIKEKTTPFLWFITSRPDPHIVRCMNASTVSPLLFRIPLQPSPKGDSDILLYLTEELERIREFHNLPSSWLSKADIENLAVFTEGLWICAAALIHFVGDPNTLGPIAQLRVALALTKRSPDVQNHPLAAMNMLYTVVMQRVPPRMISMVQKILLLNRVYSRPSINKVLEITNVLKLSREKFRSACAFLHSVLYLDSEESPTDIIFYHTSFMDFMEDPESSGCFCIYGDCLEELQQEVIGRINVVHRCSGRNLFSAINVTFPQTSQTRVDDLALVYHSLIDALLKLCDSDNCAISPSVAVSLLNVQFPMIPIILNQLDSRFRKASLRLNKFRENLPPEFRNKILQTVWNPLDYFPRPLYTYVGRLPKRLGGRYKLVVWLSADQSSTDQPVLAVAECGYYSPNFSTLCRCTPHPVHYISWLLGSYFYGWYDFYFTVVEVITCQTAFIIDCLSPRWRRIILFCMNLYGSKRGQFYVTCRPIILIKSLVSPTLSPVHYTISPLRDVFKHLRALCPVIEDGIRPGPLVADIFKRHQVFRFVATPNLSASEVFNIYSFVHFLLIAGIYKSFISCRFLFLNFLLSCFVAHLLHSAVKGVSDPSLIPIDIRRLARLRDDLRGVVPTSQEAQLVEGTIDEMQDIEDEHEQQGKSSPFDGLMTYVFFTGLTIVIGGWLIAVGRTITKCAIAPVKWAILVAKFGIKLIRRATTSLRN</sequence>
<evidence type="ECO:0000313" key="5">
    <source>
        <dbReference type="Proteomes" id="UP000559027"/>
    </source>
</evidence>
<feature type="transmembrane region" description="Helical" evidence="2">
    <location>
        <begin position="860"/>
        <end position="879"/>
    </location>
</feature>
<keyword evidence="1" id="KW-0677">Repeat</keyword>
<feature type="transmembrane region" description="Helical" evidence="2">
    <location>
        <begin position="779"/>
        <end position="798"/>
    </location>
</feature>
<dbReference type="OrthoDB" id="5967843at2759"/>
<dbReference type="AlphaFoldDB" id="A0A8H5FVZ9"/>
<feature type="domain" description="Nephrocystin 3-like N-terminal" evidence="3">
    <location>
        <begin position="69"/>
        <end position="225"/>
    </location>
</feature>
<accession>A0A8H5FVZ9</accession>
<evidence type="ECO:0000256" key="2">
    <source>
        <dbReference type="SAM" id="Phobius"/>
    </source>
</evidence>